<dbReference type="EMBL" id="JABEQD010000018">
    <property type="protein sequence ID" value="MBB2170191.1"/>
    <property type="molecule type" value="Genomic_DNA"/>
</dbReference>
<name>A0A7W4IW84_9PROT</name>
<feature type="transmembrane region" description="Helical" evidence="6">
    <location>
        <begin position="217"/>
        <end position="235"/>
    </location>
</feature>
<keyword evidence="4 6" id="KW-1133">Transmembrane helix</keyword>
<feature type="transmembrane region" description="Helical" evidence="6">
    <location>
        <begin position="274"/>
        <end position="292"/>
    </location>
</feature>
<dbReference type="Gene3D" id="1.10.3730.20">
    <property type="match status" value="1"/>
</dbReference>
<evidence type="ECO:0000313" key="9">
    <source>
        <dbReference type="Proteomes" id="UP000559860"/>
    </source>
</evidence>
<gene>
    <name evidence="8" type="ORF">HLH36_17895</name>
</gene>
<sequence length="306" mass="31797">MTTAARSAAGDEQTQGPLAGILLVVGGMVSFQVGGSFAKLLFPVFGPLGTVSLRLWIAAIVLGILTRPWRAAPNRATLKLVLWYGASIGVMNMAFYLSLDRLPLGVAVAVEFLGPLILSLSGARRARELLLFPVIVGGLYLLLQPGAALAGRPLDLLGVAYGLMAAAAWAAYIVTGGRVSRRIDAARATALGQAVGAVLVTPLMAATLPVAARHPHAALLACFVAILSSALPYTLEMLAMKRLHPRQFGILTSLDPAVAAIIGLALLGEHLAPAQWAGILCIVLSSIAGVLLQRPGQETAPVLPEM</sequence>
<proteinExistence type="predicted"/>
<evidence type="ECO:0000256" key="5">
    <source>
        <dbReference type="ARBA" id="ARBA00023136"/>
    </source>
</evidence>
<evidence type="ECO:0000256" key="2">
    <source>
        <dbReference type="ARBA" id="ARBA00022475"/>
    </source>
</evidence>
<keyword evidence="3 6" id="KW-0812">Transmembrane</keyword>
<comment type="caution">
    <text evidence="8">The sequence shown here is derived from an EMBL/GenBank/DDBJ whole genome shotgun (WGS) entry which is preliminary data.</text>
</comment>
<evidence type="ECO:0000256" key="3">
    <source>
        <dbReference type="ARBA" id="ARBA00022692"/>
    </source>
</evidence>
<dbReference type="PANTHER" id="PTHR42920">
    <property type="entry name" value="OS03G0707200 PROTEIN-RELATED"/>
    <property type="match status" value="1"/>
</dbReference>
<dbReference type="GO" id="GO:0005886">
    <property type="term" value="C:plasma membrane"/>
    <property type="evidence" value="ECO:0007669"/>
    <property type="project" value="UniProtKB-SubCell"/>
</dbReference>
<dbReference type="Pfam" id="PF00892">
    <property type="entry name" value="EamA"/>
    <property type="match status" value="1"/>
</dbReference>
<feature type="transmembrane region" description="Helical" evidence="6">
    <location>
        <begin position="129"/>
        <end position="150"/>
    </location>
</feature>
<dbReference type="AlphaFoldDB" id="A0A7W4IW84"/>
<feature type="transmembrane region" description="Helical" evidence="6">
    <location>
        <begin position="102"/>
        <end position="122"/>
    </location>
</feature>
<evidence type="ECO:0000259" key="7">
    <source>
        <dbReference type="Pfam" id="PF00892"/>
    </source>
</evidence>
<evidence type="ECO:0000313" key="8">
    <source>
        <dbReference type="EMBL" id="MBB2170191.1"/>
    </source>
</evidence>
<organism evidence="8 9">
    <name type="scientific">Gluconacetobacter aggeris</name>
    <dbReference type="NCBI Taxonomy" id="1286186"/>
    <lineage>
        <taxon>Bacteria</taxon>
        <taxon>Pseudomonadati</taxon>
        <taxon>Pseudomonadota</taxon>
        <taxon>Alphaproteobacteria</taxon>
        <taxon>Acetobacterales</taxon>
        <taxon>Acetobacteraceae</taxon>
        <taxon>Gluconacetobacter</taxon>
    </lineage>
</organism>
<accession>A0A7W4IW84</accession>
<dbReference type="RefSeq" id="WP_182987639.1">
    <property type="nucleotide sequence ID" value="NZ_JABEQD010000018.1"/>
</dbReference>
<feature type="transmembrane region" description="Helical" evidence="6">
    <location>
        <begin position="188"/>
        <end position="211"/>
    </location>
</feature>
<dbReference type="SUPFAM" id="SSF103481">
    <property type="entry name" value="Multidrug resistance efflux transporter EmrE"/>
    <property type="match status" value="2"/>
</dbReference>
<evidence type="ECO:0000256" key="6">
    <source>
        <dbReference type="SAM" id="Phobius"/>
    </source>
</evidence>
<dbReference type="InterPro" id="IPR000620">
    <property type="entry name" value="EamA_dom"/>
</dbReference>
<feature type="transmembrane region" description="Helical" evidence="6">
    <location>
        <begin position="44"/>
        <end position="65"/>
    </location>
</feature>
<feature type="transmembrane region" description="Helical" evidence="6">
    <location>
        <begin position="247"/>
        <end position="268"/>
    </location>
</feature>
<dbReference type="Proteomes" id="UP000559860">
    <property type="component" value="Unassembled WGS sequence"/>
</dbReference>
<feature type="transmembrane region" description="Helical" evidence="6">
    <location>
        <begin position="16"/>
        <end position="38"/>
    </location>
</feature>
<evidence type="ECO:0000256" key="1">
    <source>
        <dbReference type="ARBA" id="ARBA00004651"/>
    </source>
</evidence>
<feature type="domain" description="EamA" evidence="7">
    <location>
        <begin position="157"/>
        <end position="287"/>
    </location>
</feature>
<keyword evidence="9" id="KW-1185">Reference proteome</keyword>
<protein>
    <submittedName>
        <fullName evidence="8">EamA family transporter</fullName>
    </submittedName>
</protein>
<keyword evidence="5 6" id="KW-0472">Membrane</keyword>
<feature type="transmembrane region" description="Helical" evidence="6">
    <location>
        <begin position="77"/>
        <end position="96"/>
    </location>
</feature>
<keyword evidence="2" id="KW-1003">Cell membrane</keyword>
<evidence type="ECO:0000256" key="4">
    <source>
        <dbReference type="ARBA" id="ARBA00022989"/>
    </source>
</evidence>
<dbReference type="PANTHER" id="PTHR42920:SF5">
    <property type="entry name" value="EAMA DOMAIN-CONTAINING PROTEIN"/>
    <property type="match status" value="1"/>
</dbReference>
<reference evidence="8 9" key="1">
    <citation type="submission" date="2020-04" db="EMBL/GenBank/DDBJ databases">
        <title>Description of novel Gluconacetobacter.</title>
        <authorList>
            <person name="Sombolestani A."/>
        </authorList>
    </citation>
    <scope>NUCLEOTIDE SEQUENCE [LARGE SCALE GENOMIC DNA]</scope>
    <source>
        <strain evidence="8 9">LMG 27801</strain>
    </source>
</reference>
<dbReference type="InterPro" id="IPR051258">
    <property type="entry name" value="Diverse_Substrate_Transporter"/>
</dbReference>
<feature type="transmembrane region" description="Helical" evidence="6">
    <location>
        <begin position="156"/>
        <end position="176"/>
    </location>
</feature>
<comment type="subcellular location">
    <subcellularLocation>
        <location evidence="1">Cell membrane</location>
        <topology evidence="1">Multi-pass membrane protein</topology>
    </subcellularLocation>
</comment>
<dbReference type="InterPro" id="IPR037185">
    <property type="entry name" value="EmrE-like"/>
</dbReference>